<comment type="caution">
    <text evidence="1">The sequence shown here is derived from an EMBL/GenBank/DDBJ whole genome shotgun (WGS) entry which is preliminary data.</text>
</comment>
<dbReference type="SUPFAM" id="SSF63825">
    <property type="entry name" value="YWTD domain"/>
    <property type="match status" value="1"/>
</dbReference>
<proteinExistence type="predicted"/>
<evidence type="ECO:0000313" key="2">
    <source>
        <dbReference type="Proteomes" id="UP001162131"/>
    </source>
</evidence>
<sequence>MIGRFSCVSASCTKQVEFICNCTTPETLMCGYHRKNHLKSLKSHEIKNFSLEEHIIKTFRMEKSLMIEMKNILTVDFEQSPQESLRLKLLEIYESINMIEKLIEDYNKGKLYLNIDAPEVEAIHKVLNKNIDYLADFILKEKNSQIDEFLKKLDFLNDINEHYQLQAEFLQISYFDKCDSYIFALAKENTYINSSRKNYIQKCKNIQSLLDKSVLKIYNQNYKSHIIDFNYLCNYDENLKGTEIYMYDIEKGTRTSTITIKSYHPPHRLLDNITNILKVSNSHLLIIGNWNNEGKVYLMDIKTQAVRLQFNIWNCMKISDFIFYENYLYVFKIISCVRFDINSNLFYEIPFPQLYGRVFAVLFRNYILVSNSNNSKFYLYDLIIETYSEISFFQDIESQKFLFTDNLKAYLWIQHGKIYESEGNNPFKWNAIGSIDFGIRKTPDDIAYSNYMENLYISFIVRPKMYCYRFNKDSKNMELIYNEEVNN</sequence>
<keyword evidence="2" id="KW-1185">Reference proteome</keyword>
<dbReference type="AlphaFoldDB" id="A0AAU9JH34"/>
<gene>
    <name evidence="1" type="ORF">BSTOLATCC_MIC34759</name>
</gene>
<evidence type="ECO:0000313" key="1">
    <source>
        <dbReference type="EMBL" id="CAG9323719.1"/>
    </source>
</evidence>
<protein>
    <submittedName>
        <fullName evidence="1">Uncharacterized protein</fullName>
    </submittedName>
</protein>
<accession>A0AAU9JH34</accession>
<organism evidence="1 2">
    <name type="scientific">Blepharisma stoltei</name>
    <dbReference type="NCBI Taxonomy" id="1481888"/>
    <lineage>
        <taxon>Eukaryota</taxon>
        <taxon>Sar</taxon>
        <taxon>Alveolata</taxon>
        <taxon>Ciliophora</taxon>
        <taxon>Postciliodesmatophora</taxon>
        <taxon>Heterotrichea</taxon>
        <taxon>Heterotrichida</taxon>
        <taxon>Blepharismidae</taxon>
        <taxon>Blepharisma</taxon>
    </lineage>
</organism>
<dbReference type="EMBL" id="CAJZBQ010000035">
    <property type="protein sequence ID" value="CAG9323719.1"/>
    <property type="molecule type" value="Genomic_DNA"/>
</dbReference>
<name>A0AAU9JH34_9CILI</name>
<reference evidence="1" key="1">
    <citation type="submission" date="2021-09" db="EMBL/GenBank/DDBJ databases">
        <authorList>
            <consortium name="AG Swart"/>
            <person name="Singh M."/>
            <person name="Singh A."/>
            <person name="Seah K."/>
            <person name="Emmerich C."/>
        </authorList>
    </citation>
    <scope>NUCLEOTIDE SEQUENCE</scope>
    <source>
        <strain evidence="1">ATCC30299</strain>
    </source>
</reference>
<dbReference type="Proteomes" id="UP001162131">
    <property type="component" value="Unassembled WGS sequence"/>
</dbReference>